<dbReference type="Proteomes" id="UP000013307">
    <property type="component" value="Chromosome"/>
</dbReference>
<organism evidence="13 14">
    <name type="scientific">Archaeoglobus sulfaticallidus PM70-1</name>
    <dbReference type="NCBI Taxonomy" id="387631"/>
    <lineage>
        <taxon>Archaea</taxon>
        <taxon>Methanobacteriati</taxon>
        <taxon>Methanobacteriota</taxon>
        <taxon>Archaeoglobi</taxon>
        <taxon>Archaeoglobales</taxon>
        <taxon>Archaeoglobaceae</taxon>
        <taxon>Archaeoglobus</taxon>
    </lineage>
</organism>
<dbReference type="PROSITE" id="PS51379">
    <property type="entry name" value="4FE4S_FER_2"/>
    <property type="match status" value="2"/>
</dbReference>
<keyword evidence="8" id="KW-0411">Iron-sulfur</keyword>
<evidence type="ECO:0000256" key="5">
    <source>
        <dbReference type="ARBA" id="ARBA00022737"/>
    </source>
</evidence>
<keyword evidence="9" id="KW-0520">NAD</keyword>
<dbReference type="GO" id="GO:0016020">
    <property type="term" value="C:membrane"/>
    <property type="evidence" value="ECO:0007669"/>
    <property type="project" value="InterPro"/>
</dbReference>
<reference evidence="13 14" key="1">
    <citation type="journal article" date="2013" name="Genome Announc.">
        <title>Complete Genome Sequence of the Thermophilic and Facultatively Chemolithoautotrophic Sulfate Reducer Archaeoglobus sulfaticallidus Strain PM70-1T.</title>
        <authorList>
            <person name="Stokke R."/>
            <person name="Hocking W.P."/>
            <person name="Steinsbu B.O."/>
            <person name="Steen I.H."/>
        </authorList>
    </citation>
    <scope>NUCLEOTIDE SEQUENCE [LARGE SCALE GENOMIC DNA]</scope>
    <source>
        <strain evidence="13">PM70-1</strain>
    </source>
</reference>
<keyword evidence="6" id="KW-1278">Translocase</keyword>
<dbReference type="GO" id="GO:0051539">
    <property type="term" value="F:4 iron, 4 sulfur cluster binding"/>
    <property type="evidence" value="ECO:0007669"/>
    <property type="project" value="UniProtKB-KW"/>
</dbReference>
<evidence type="ECO:0000256" key="6">
    <source>
        <dbReference type="ARBA" id="ARBA00022967"/>
    </source>
</evidence>
<dbReference type="PANTHER" id="PTHR10849:SF24">
    <property type="entry name" value="NADH-QUINONE OXIDOREDUCTASE SUBUNIT I 2"/>
    <property type="match status" value="1"/>
</dbReference>
<dbReference type="InterPro" id="IPR017900">
    <property type="entry name" value="4Fe4S_Fe_S_CS"/>
</dbReference>
<keyword evidence="14" id="KW-1185">Reference proteome</keyword>
<dbReference type="eggNOG" id="arCOG01543">
    <property type="taxonomic scope" value="Archaea"/>
</dbReference>
<evidence type="ECO:0000256" key="7">
    <source>
        <dbReference type="ARBA" id="ARBA00023004"/>
    </source>
</evidence>
<sequence>MLQPLFVTLKHLVKKPVTVQYPDKKVKPSPRYRGFLVYYVDKCTACLSCERNCPNNCIRIKTRKENKKRIVEEYIYFAGRCMFCGICVEVCPTKPKAIRMTDEYELASDSRTSLVFDLVKVERSKR</sequence>
<evidence type="ECO:0000313" key="14">
    <source>
        <dbReference type="Proteomes" id="UP000013307"/>
    </source>
</evidence>
<evidence type="ECO:0000256" key="8">
    <source>
        <dbReference type="ARBA" id="ARBA00023014"/>
    </source>
</evidence>
<keyword evidence="11" id="KW-0472">Membrane</keyword>
<feature type="domain" description="4Fe-4S ferredoxin-type" evidence="12">
    <location>
        <begin position="34"/>
        <end position="63"/>
    </location>
</feature>
<dbReference type="SUPFAM" id="SSF54862">
    <property type="entry name" value="4Fe-4S ferredoxins"/>
    <property type="match status" value="1"/>
</dbReference>
<evidence type="ECO:0000256" key="2">
    <source>
        <dbReference type="ARBA" id="ARBA00022485"/>
    </source>
</evidence>
<keyword evidence="2" id="KW-0004">4Fe-4S</keyword>
<evidence type="ECO:0000256" key="11">
    <source>
        <dbReference type="ARBA" id="ARBA00023136"/>
    </source>
</evidence>
<proteinExistence type="predicted"/>
<dbReference type="GO" id="GO:0048038">
    <property type="term" value="F:quinone binding"/>
    <property type="evidence" value="ECO:0007669"/>
    <property type="project" value="UniProtKB-KW"/>
</dbReference>
<evidence type="ECO:0000256" key="9">
    <source>
        <dbReference type="ARBA" id="ARBA00023027"/>
    </source>
</evidence>
<keyword evidence="7" id="KW-0408">Iron</keyword>
<name>N0BN91_9EURY</name>
<dbReference type="InterPro" id="IPR017896">
    <property type="entry name" value="4Fe4S_Fe-S-bd"/>
</dbReference>
<keyword evidence="5" id="KW-0677">Repeat</keyword>
<accession>N0BN91</accession>
<dbReference type="PROSITE" id="PS00198">
    <property type="entry name" value="4FE4S_FER_1"/>
    <property type="match status" value="1"/>
</dbReference>
<dbReference type="GO" id="GO:0016829">
    <property type="term" value="F:lyase activity"/>
    <property type="evidence" value="ECO:0007669"/>
    <property type="project" value="UniProtKB-KW"/>
</dbReference>
<keyword evidence="13" id="KW-0456">Lyase</keyword>
<dbReference type="GO" id="GO:0046872">
    <property type="term" value="F:metal ion binding"/>
    <property type="evidence" value="ECO:0007669"/>
    <property type="project" value="UniProtKB-KW"/>
</dbReference>
<dbReference type="GO" id="GO:0016651">
    <property type="term" value="F:oxidoreductase activity, acting on NAD(P)H"/>
    <property type="evidence" value="ECO:0007669"/>
    <property type="project" value="InterPro"/>
</dbReference>
<dbReference type="KEGG" id="ast:Asulf_01804"/>
<evidence type="ECO:0000256" key="3">
    <source>
        <dbReference type="ARBA" id="ARBA00022719"/>
    </source>
</evidence>
<feature type="domain" description="4Fe-4S ferredoxin-type" evidence="12">
    <location>
        <begin position="72"/>
        <end position="103"/>
    </location>
</feature>
<keyword evidence="4" id="KW-0479">Metal-binding</keyword>
<evidence type="ECO:0000256" key="10">
    <source>
        <dbReference type="ARBA" id="ARBA00023075"/>
    </source>
</evidence>
<dbReference type="PANTHER" id="PTHR10849">
    <property type="entry name" value="NADH DEHYDROGENASE UBIQUINONE IRON-SULFUR PROTEIN 8, MITOCHONDRIAL"/>
    <property type="match status" value="1"/>
</dbReference>
<keyword evidence="3" id="KW-0874">Quinone</keyword>
<dbReference type="HOGENOM" id="CLU_067218_4_3_2"/>
<evidence type="ECO:0000313" key="13">
    <source>
        <dbReference type="EMBL" id="AGK61775.1"/>
    </source>
</evidence>
<evidence type="ECO:0000259" key="12">
    <source>
        <dbReference type="PROSITE" id="PS51379"/>
    </source>
</evidence>
<dbReference type="Pfam" id="PF12838">
    <property type="entry name" value="Fer4_7"/>
    <property type="match status" value="1"/>
</dbReference>
<protein>
    <submittedName>
        <fullName evidence="13">Formate hydrogenlyase subunit 6/NADH:ubiquinone oxidoreductase 23 kD subunit (Chain I)</fullName>
    </submittedName>
</protein>
<dbReference type="Gene3D" id="3.30.70.3270">
    <property type="match status" value="1"/>
</dbReference>
<gene>
    <name evidence="13" type="ORF">Asulf_01804</name>
</gene>
<keyword evidence="10 13" id="KW-0830">Ubiquinone</keyword>
<evidence type="ECO:0000256" key="4">
    <source>
        <dbReference type="ARBA" id="ARBA00022723"/>
    </source>
</evidence>
<dbReference type="STRING" id="387631.Asulf_01804"/>
<dbReference type="AlphaFoldDB" id="N0BN91"/>
<evidence type="ECO:0000256" key="1">
    <source>
        <dbReference type="ARBA" id="ARBA00022475"/>
    </source>
</evidence>
<keyword evidence="1" id="KW-1003">Cell membrane</keyword>
<dbReference type="EMBL" id="CP005290">
    <property type="protein sequence ID" value="AGK61775.1"/>
    <property type="molecule type" value="Genomic_DNA"/>
</dbReference>
<dbReference type="InterPro" id="IPR010226">
    <property type="entry name" value="NADH_quinone_OxRdtase_chainI"/>
</dbReference>